<feature type="non-terminal residue" evidence="2">
    <location>
        <position position="1"/>
    </location>
</feature>
<organism evidence="2 3">
    <name type="scientific">Amazona guildingii</name>
    <dbReference type="NCBI Taxonomy" id="175529"/>
    <lineage>
        <taxon>Eukaryota</taxon>
        <taxon>Metazoa</taxon>
        <taxon>Chordata</taxon>
        <taxon>Craniata</taxon>
        <taxon>Vertebrata</taxon>
        <taxon>Euteleostomi</taxon>
        <taxon>Archelosauria</taxon>
        <taxon>Archosauria</taxon>
        <taxon>Dinosauria</taxon>
        <taxon>Saurischia</taxon>
        <taxon>Theropoda</taxon>
        <taxon>Coelurosauria</taxon>
        <taxon>Aves</taxon>
        <taxon>Neognathae</taxon>
        <taxon>Neoaves</taxon>
        <taxon>Telluraves</taxon>
        <taxon>Australaves</taxon>
        <taxon>Psittaciformes</taxon>
        <taxon>Psittacidae</taxon>
        <taxon>Amazona</taxon>
    </lineage>
</organism>
<evidence type="ECO:0000313" key="3">
    <source>
        <dbReference type="Proteomes" id="UP000531168"/>
    </source>
</evidence>
<dbReference type="PROSITE" id="PS50853">
    <property type="entry name" value="FN3"/>
    <property type="match status" value="1"/>
</dbReference>
<feature type="domain" description="Fibronectin type-III" evidence="1">
    <location>
        <begin position="7"/>
        <end position="108"/>
    </location>
</feature>
<dbReference type="GO" id="GO:0005886">
    <property type="term" value="C:plasma membrane"/>
    <property type="evidence" value="ECO:0007669"/>
    <property type="project" value="TreeGrafter"/>
</dbReference>
<sequence>GHGQLPPPQNVTLLSKDFDMILTWTPGDGSPPNVTYTVRYESQERLDKWMKVPHCKNTHRTSCNLTCVLPSLFVKVRARVKAASGQSRSPWAESQFKNYYLDVELAPPVLHVNVKENKIHVNASFPLATCVESMSWMYDLNLWEAGSDDKKQYEGVFRKNTVSIDATALRGNYCLSARSSFQNIGFKHSKFSQPVCVLLNHKG</sequence>
<evidence type="ECO:0000313" key="2">
    <source>
        <dbReference type="EMBL" id="NXK75228.1"/>
    </source>
</evidence>
<dbReference type="InterPro" id="IPR036116">
    <property type="entry name" value="FN3_sf"/>
</dbReference>
<evidence type="ECO:0000259" key="1">
    <source>
        <dbReference type="PROSITE" id="PS50853"/>
    </source>
</evidence>
<comment type="caution">
    <text evidence="2">The sequence shown here is derived from an EMBL/GenBank/DDBJ whole genome shotgun (WGS) entry which is preliminary data.</text>
</comment>
<dbReference type="Gene3D" id="2.60.40.10">
    <property type="entry name" value="Immunoglobulins"/>
    <property type="match status" value="2"/>
</dbReference>
<dbReference type="InterPro" id="IPR015373">
    <property type="entry name" value="Interferon/interleukin_rcp_dom"/>
</dbReference>
<keyword evidence="3" id="KW-1185">Reference proteome</keyword>
<dbReference type="Pfam" id="PF09294">
    <property type="entry name" value="Interfer-bind"/>
    <property type="match status" value="1"/>
</dbReference>
<protein>
    <submittedName>
        <fullName evidence="2">INLR1 protein</fullName>
    </submittedName>
</protein>
<dbReference type="PANTHER" id="PTHR20859:SF55">
    <property type="entry name" value="INTERFERON LAMBDA RECEPTOR 1"/>
    <property type="match status" value="1"/>
</dbReference>
<dbReference type="SUPFAM" id="SSF49265">
    <property type="entry name" value="Fibronectin type III"/>
    <property type="match status" value="2"/>
</dbReference>
<dbReference type="InterPro" id="IPR050650">
    <property type="entry name" value="Type-II_Cytokine-TF_Rcpt"/>
</dbReference>
<gene>
    <name evidence="2" type="primary">Ifnlr1</name>
    <name evidence="2" type="ORF">AMAGUI_R09044</name>
</gene>
<proteinExistence type="predicted"/>
<dbReference type="InterPro" id="IPR003961">
    <property type="entry name" value="FN3_dom"/>
</dbReference>
<reference evidence="2 3" key="1">
    <citation type="submission" date="2019-09" db="EMBL/GenBank/DDBJ databases">
        <title>Bird 10,000 Genomes (B10K) Project - Family phase.</title>
        <authorList>
            <person name="Zhang G."/>
        </authorList>
    </citation>
    <scope>NUCLEOTIDE SEQUENCE [LARGE SCALE GENOMIC DNA]</scope>
    <source>
        <strain evidence="2">B10K-DU-001-46</strain>
        <tissue evidence="2">Muscle</tissue>
    </source>
</reference>
<dbReference type="Proteomes" id="UP000531168">
    <property type="component" value="Unassembled WGS sequence"/>
</dbReference>
<feature type="non-terminal residue" evidence="2">
    <location>
        <position position="203"/>
    </location>
</feature>
<dbReference type="EMBL" id="VXAR01004473">
    <property type="protein sequence ID" value="NXK75228.1"/>
    <property type="molecule type" value="Genomic_DNA"/>
</dbReference>
<name>A0A7L0M323_9PSIT</name>
<accession>A0A7L0M323</accession>
<dbReference type="Pfam" id="PF01108">
    <property type="entry name" value="Tissue_fac"/>
    <property type="match status" value="1"/>
</dbReference>
<dbReference type="InterPro" id="IPR013783">
    <property type="entry name" value="Ig-like_fold"/>
</dbReference>
<dbReference type="PANTHER" id="PTHR20859">
    <property type="entry name" value="INTERFERON/INTERLEUKIN RECEPTOR"/>
    <property type="match status" value="1"/>
</dbReference>
<dbReference type="GO" id="GO:0004896">
    <property type="term" value="F:cytokine receptor activity"/>
    <property type="evidence" value="ECO:0007669"/>
    <property type="project" value="TreeGrafter"/>
</dbReference>
<dbReference type="AlphaFoldDB" id="A0A7L0M323"/>